<feature type="domain" description="Mce/MlaD" evidence="2">
    <location>
        <begin position="37"/>
        <end position="112"/>
    </location>
</feature>
<dbReference type="PANTHER" id="PTHR33371:SF4">
    <property type="entry name" value="INTERMEMBRANE PHOSPHOLIPID TRANSPORT SYSTEM BINDING PROTEIN MLAD"/>
    <property type="match status" value="1"/>
</dbReference>
<evidence type="ECO:0000259" key="2">
    <source>
        <dbReference type="Pfam" id="PF02470"/>
    </source>
</evidence>
<organism evidence="3 4">
    <name type="scientific">Roseivirga seohaensis subsp. aquiponti</name>
    <dbReference type="NCBI Taxonomy" id="1566026"/>
    <lineage>
        <taxon>Bacteria</taxon>
        <taxon>Pseudomonadati</taxon>
        <taxon>Bacteroidota</taxon>
        <taxon>Cytophagia</taxon>
        <taxon>Cytophagales</taxon>
        <taxon>Roseivirgaceae</taxon>
        <taxon>Roseivirga</taxon>
    </lineage>
</organism>
<feature type="transmembrane region" description="Helical" evidence="1">
    <location>
        <begin position="7"/>
        <end position="27"/>
    </location>
</feature>
<dbReference type="Proteomes" id="UP000036908">
    <property type="component" value="Unassembled WGS sequence"/>
</dbReference>
<protein>
    <recommendedName>
        <fullName evidence="2">Mce/MlaD domain-containing protein</fullName>
    </recommendedName>
</protein>
<comment type="caution">
    <text evidence="3">The sequence shown here is derived from an EMBL/GenBank/DDBJ whole genome shotgun (WGS) entry which is preliminary data.</text>
</comment>
<reference evidence="4" key="1">
    <citation type="submission" date="2014-11" db="EMBL/GenBank/DDBJ databases">
        <title>Genome sequencing of Roseivirga sp. D-25.</title>
        <authorList>
            <person name="Selvaratnam C."/>
            <person name="Thevarajoo S."/>
            <person name="Goh K.M."/>
            <person name="Eee R."/>
            <person name="Chan K.-G."/>
            <person name="Chong C.S."/>
        </authorList>
    </citation>
    <scope>NUCLEOTIDE SEQUENCE [LARGE SCALE GENOMIC DNA]</scope>
    <source>
        <strain evidence="4">D-25</strain>
    </source>
</reference>
<dbReference type="PATRIC" id="fig|1566026.4.peg.3115"/>
<evidence type="ECO:0000313" key="4">
    <source>
        <dbReference type="Proteomes" id="UP000036908"/>
    </source>
</evidence>
<dbReference type="Pfam" id="PF02470">
    <property type="entry name" value="MlaD"/>
    <property type="match status" value="1"/>
</dbReference>
<keyword evidence="1" id="KW-0812">Transmembrane</keyword>
<gene>
    <name evidence="3" type="ORF">OB69_06435</name>
</gene>
<sequence length="317" mass="35093">MAKGREFKVGLFAVLMLGSLYIGFNYLRGLDVFSPLNTYYVKYSNISGLNKGDRVILNGLNVGTVLERKFSSDAYNEILVTLAIDNTIKMKEGTVARLAKPDILGALEVQLILNPEGERVLESGDFLSGEMDRGITEMITEEGLSAANSLNSVVKKINDVLEPFASRADTIALAIDNFKHFSDSLTYMAGTLNSGMEQINLRIEYVTDSIVAAMGGVRPLLDEYTALGEKLNAIDVESRLMRMDSVLMGTQEFIGRLNSNEGTLGKLMTNDSLYNALNSSMTDLDSLFIDLRENPKRYVHFSIFGRKNRPPADKKKK</sequence>
<name>A0A0L8AMV4_9BACT</name>
<dbReference type="AlphaFoldDB" id="A0A0L8AMV4"/>
<dbReference type="InterPro" id="IPR003399">
    <property type="entry name" value="Mce/MlaD"/>
</dbReference>
<keyword evidence="1" id="KW-0472">Membrane</keyword>
<keyword evidence="1" id="KW-1133">Transmembrane helix</keyword>
<keyword evidence="4" id="KW-1185">Reference proteome</keyword>
<evidence type="ECO:0000256" key="1">
    <source>
        <dbReference type="SAM" id="Phobius"/>
    </source>
</evidence>
<dbReference type="EMBL" id="JSVA01000007">
    <property type="protein sequence ID" value="KOF03515.1"/>
    <property type="molecule type" value="Genomic_DNA"/>
</dbReference>
<proteinExistence type="predicted"/>
<dbReference type="PANTHER" id="PTHR33371">
    <property type="entry name" value="INTERMEMBRANE PHOSPHOLIPID TRANSPORT SYSTEM BINDING PROTEIN MLAD-RELATED"/>
    <property type="match status" value="1"/>
</dbReference>
<dbReference type="RefSeq" id="WP_053222880.1">
    <property type="nucleotide sequence ID" value="NZ_JSVA01000007.1"/>
</dbReference>
<accession>A0A0L8AMV4</accession>
<dbReference type="InterPro" id="IPR052336">
    <property type="entry name" value="MlaD_Phospholipid_Transporter"/>
</dbReference>
<dbReference type="OrthoDB" id="9769132at2"/>
<evidence type="ECO:0000313" key="3">
    <source>
        <dbReference type="EMBL" id="KOF03515.1"/>
    </source>
</evidence>